<protein>
    <submittedName>
        <fullName evidence="1">Uncharacterized protein</fullName>
    </submittedName>
</protein>
<evidence type="ECO:0000313" key="1">
    <source>
        <dbReference type="EMBL" id="DAF45037.1"/>
    </source>
</evidence>
<reference evidence="1" key="1">
    <citation type="journal article" date="2021" name="Proc. Natl. Acad. Sci. U.S.A.">
        <title>A Catalog of Tens of Thousands of Viruses from Human Metagenomes Reveals Hidden Associations with Chronic Diseases.</title>
        <authorList>
            <person name="Tisza M.J."/>
            <person name="Buck C.B."/>
        </authorList>
    </citation>
    <scope>NUCLEOTIDE SEQUENCE</scope>
    <source>
        <strain evidence="1">CtCIv11</strain>
    </source>
</reference>
<sequence>MDFSPIKICGGGICRHTGRGSVVVVFINESGIGK</sequence>
<accession>A0A8S5S1Z6</accession>
<dbReference type="EMBL" id="BK032513">
    <property type="protein sequence ID" value="DAF45037.1"/>
    <property type="molecule type" value="Genomic_DNA"/>
</dbReference>
<name>A0A8S5S1Z6_9CAUD</name>
<organism evidence="1">
    <name type="scientific">Siphoviridae sp. ctCIv11</name>
    <dbReference type="NCBI Taxonomy" id="2827806"/>
    <lineage>
        <taxon>Viruses</taxon>
        <taxon>Duplodnaviria</taxon>
        <taxon>Heunggongvirae</taxon>
        <taxon>Uroviricota</taxon>
        <taxon>Caudoviricetes</taxon>
    </lineage>
</organism>
<proteinExistence type="predicted"/>